<evidence type="ECO:0000313" key="3">
    <source>
        <dbReference type="EMBL" id="VFK72909.1"/>
    </source>
</evidence>
<feature type="transmembrane region" description="Helical" evidence="1">
    <location>
        <begin position="208"/>
        <end position="231"/>
    </location>
</feature>
<organism evidence="3">
    <name type="scientific">Candidatus Kentrum sp. UNK</name>
    <dbReference type="NCBI Taxonomy" id="2126344"/>
    <lineage>
        <taxon>Bacteria</taxon>
        <taxon>Pseudomonadati</taxon>
        <taxon>Pseudomonadota</taxon>
        <taxon>Gammaproteobacteria</taxon>
        <taxon>Candidatus Kentrum</taxon>
    </lineage>
</organism>
<evidence type="ECO:0000313" key="2">
    <source>
        <dbReference type="EMBL" id="VFK67667.1"/>
    </source>
</evidence>
<feature type="transmembrane region" description="Helical" evidence="1">
    <location>
        <begin position="257"/>
        <end position="278"/>
    </location>
</feature>
<dbReference type="AlphaFoldDB" id="A0A451B3P9"/>
<evidence type="ECO:0008006" key="4">
    <source>
        <dbReference type="Google" id="ProtNLM"/>
    </source>
</evidence>
<name>A0A451B3P9_9GAMM</name>
<keyword evidence="1" id="KW-0812">Transmembrane</keyword>
<proteinExistence type="predicted"/>
<protein>
    <recommendedName>
        <fullName evidence="4">DUF2232 domain-containing protein</fullName>
    </recommendedName>
</protein>
<feature type="transmembrane region" description="Helical" evidence="1">
    <location>
        <begin position="99"/>
        <end position="118"/>
    </location>
</feature>
<keyword evidence="1" id="KW-1133">Transmembrane helix</keyword>
<dbReference type="EMBL" id="CAADGD010000148">
    <property type="protein sequence ID" value="VFK72909.1"/>
    <property type="molecule type" value="Genomic_DNA"/>
</dbReference>
<evidence type="ECO:0000256" key="1">
    <source>
        <dbReference type="SAM" id="Phobius"/>
    </source>
</evidence>
<dbReference type="EMBL" id="CAADFZ010000155">
    <property type="protein sequence ID" value="VFK67667.1"/>
    <property type="molecule type" value="Genomic_DNA"/>
</dbReference>
<feature type="transmembrane region" description="Helical" evidence="1">
    <location>
        <begin position="284"/>
        <end position="303"/>
    </location>
</feature>
<feature type="transmembrane region" description="Helical" evidence="1">
    <location>
        <begin position="66"/>
        <end position="92"/>
    </location>
</feature>
<feature type="transmembrane region" description="Helical" evidence="1">
    <location>
        <begin position="149"/>
        <end position="170"/>
    </location>
</feature>
<feature type="transmembrane region" description="Helical" evidence="1">
    <location>
        <begin position="315"/>
        <end position="339"/>
    </location>
</feature>
<accession>A0A451B3P9</accession>
<gene>
    <name evidence="2" type="ORF">BECKUNK1418G_GA0071005_11555</name>
    <name evidence="3" type="ORF">BECKUNK1418H_GA0071006_11485</name>
</gene>
<sequence>MGQNGNEAPLAPYCIGYDDEISGVVATFFMTTACSMPESDIATVEITRRSPMHAFLSRIMQVRSQAIMMAALSLMLPLFGFIGGAIMGLATLRSGLIEGALVAGAATFLAGAATWFFMGTPVPVIAFIIVTGMPILLLAATLRYTRSLGTTITVAGICAAIGVIGLHAIIDDPFAWWRDLLYAMLIRPDQVSVLDAQTTERLERFADALAPMVTALPAGIMFGAILLLFLARWWHAILDNPGGFRDEFHALRLDPRLAIAVFLIGGILALANPMAGIGDGFWEIFRILYLFQGLAVFHGIIGARGMSGNWLGGLYLLLVFDLLGSMPGAMTTLLAATGFMDTWLDFRVRAMNKQRTHKP</sequence>
<keyword evidence="1" id="KW-0472">Membrane</keyword>
<feature type="transmembrane region" description="Helical" evidence="1">
    <location>
        <begin position="124"/>
        <end position="142"/>
    </location>
</feature>
<reference evidence="3" key="1">
    <citation type="submission" date="2019-02" db="EMBL/GenBank/DDBJ databases">
        <authorList>
            <person name="Gruber-Vodicka R. H."/>
            <person name="Seah K. B. B."/>
        </authorList>
    </citation>
    <scope>NUCLEOTIDE SEQUENCE</scope>
    <source>
        <strain evidence="3">BECK_BY19</strain>
        <strain evidence="2">BECK_BY8</strain>
    </source>
</reference>